<evidence type="ECO:0000256" key="1">
    <source>
        <dbReference type="SAM" id="SignalP"/>
    </source>
</evidence>
<protein>
    <submittedName>
        <fullName evidence="2">Putative conserved secreted protein</fullName>
    </submittedName>
</protein>
<reference evidence="2" key="1">
    <citation type="submission" date="2016-03" db="EMBL/GenBank/DDBJ databases">
        <title>RNAseq analyses of the sensorial organs of adult female Aedes albopictus.</title>
        <authorList>
            <person name="Fabrizio L."/>
            <person name="Ribeiro J.M."/>
            <person name="Arca B."/>
        </authorList>
    </citation>
    <scope>NUCLEOTIDE SEQUENCE</scope>
</reference>
<organism evidence="2">
    <name type="scientific">Aedes albopictus</name>
    <name type="common">Asian tiger mosquito</name>
    <name type="synonym">Stegomyia albopicta</name>
    <dbReference type="NCBI Taxonomy" id="7160"/>
    <lineage>
        <taxon>Eukaryota</taxon>
        <taxon>Metazoa</taxon>
        <taxon>Ecdysozoa</taxon>
        <taxon>Arthropoda</taxon>
        <taxon>Hexapoda</taxon>
        <taxon>Insecta</taxon>
        <taxon>Pterygota</taxon>
        <taxon>Neoptera</taxon>
        <taxon>Endopterygota</taxon>
        <taxon>Diptera</taxon>
        <taxon>Nematocera</taxon>
        <taxon>Culicoidea</taxon>
        <taxon>Culicidae</taxon>
        <taxon>Culicinae</taxon>
        <taxon>Aedini</taxon>
        <taxon>Aedes</taxon>
        <taxon>Stegomyia</taxon>
    </lineage>
</organism>
<keyword evidence="1" id="KW-0732">Signal</keyword>
<dbReference type="EMBL" id="GEHC01000547">
    <property type="protein sequence ID" value="JAV47098.1"/>
    <property type="molecule type" value="Transcribed_RNA"/>
</dbReference>
<name>A0A1W7R7G7_AEDAL</name>
<proteinExistence type="predicted"/>
<dbReference type="AlphaFoldDB" id="A0A1W7R7G7"/>
<feature type="chain" id="PRO_5010865524" evidence="1">
    <location>
        <begin position="23"/>
        <end position="166"/>
    </location>
</feature>
<dbReference type="VEuPathDB" id="VectorBase:AALC636_007615"/>
<feature type="signal peptide" evidence="1">
    <location>
        <begin position="1"/>
        <end position="22"/>
    </location>
</feature>
<evidence type="ECO:0000313" key="2">
    <source>
        <dbReference type="EMBL" id="JAV47098.1"/>
    </source>
</evidence>
<sequence length="166" mass="18932">MDSRRIIILVFALSVAYSPALGRPLDDYDDLGNEIDPFTELTVTEESPRISQAMEHPVQQSIETLPPAHLTRIKVPEKSTRISPTTAKPVQRSTIDTTTEYKYKDIIEAYTIEVPKLESVRHAAGTLYYTVDPQEDPYKKLMQVYQDNFETPMNRNLPKNVPPPKD</sequence>
<dbReference type="VEuPathDB" id="VectorBase:AALFPA_057276"/>
<accession>A0A1W7R7G7</accession>